<feature type="chain" id="PRO_5021874509" description="Secreted protein" evidence="1">
    <location>
        <begin position="24"/>
        <end position="241"/>
    </location>
</feature>
<dbReference type="EMBL" id="VLJS01000084">
    <property type="protein sequence ID" value="TWH05652.1"/>
    <property type="molecule type" value="Genomic_DNA"/>
</dbReference>
<evidence type="ECO:0008006" key="4">
    <source>
        <dbReference type="Google" id="ProtNLM"/>
    </source>
</evidence>
<dbReference type="InterPro" id="IPR007497">
    <property type="entry name" value="SIMPL/DUF541"/>
</dbReference>
<dbReference type="Pfam" id="PF04402">
    <property type="entry name" value="SIMPL"/>
    <property type="match status" value="1"/>
</dbReference>
<dbReference type="RefSeq" id="WP_019399788.1">
    <property type="nucleotide sequence ID" value="NZ_VLJS01000084.1"/>
</dbReference>
<evidence type="ECO:0000313" key="3">
    <source>
        <dbReference type="Proteomes" id="UP000321583"/>
    </source>
</evidence>
<dbReference type="Proteomes" id="UP000321583">
    <property type="component" value="Unassembled WGS sequence"/>
</dbReference>
<dbReference type="AlphaFoldDB" id="A0A562D7X8"/>
<dbReference type="InterPro" id="IPR052022">
    <property type="entry name" value="26kDa_periplasmic_antigen"/>
</dbReference>
<name>A0A562D7X8_9GAMM</name>
<dbReference type="Gene3D" id="3.30.70.2970">
    <property type="entry name" value="Protein of unknown function (DUF541), domain 2"/>
    <property type="match status" value="1"/>
</dbReference>
<dbReference type="Gene3D" id="3.30.110.170">
    <property type="entry name" value="Protein of unknown function (DUF541), domain 1"/>
    <property type="match status" value="1"/>
</dbReference>
<feature type="signal peptide" evidence="1">
    <location>
        <begin position="1"/>
        <end position="23"/>
    </location>
</feature>
<reference evidence="2 3" key="1">
    <citation type="submission" date="2019-07" db="EMBL/GenBank/DDBJ databases">
        <title>Genome sequencing of lignin-degrading bacterial isolates.</title>
        <authorList>
            <person name="Gladden J."/>
        </authorList>
    </citation>
    <scope>NUCLEOTIDE SEQUENCE [LARGE SCALE GENOMIC DNA]</scope>
    <source>
        <strain evidence="2 3">J19</strain>
    </source>
</reference>
<keyword evidence="3" id="KW-1185">Reference proteome</keyword>
<sequence>MRNLFASLLALPLALAIAAPAAAQQGTVPPLPADATLLSVQAQAQASQAPDIASVSAGVVTQAADGNAAMRQNAEQMNRVLAALKAAGVAERDIQTSGVNLHPQYRYVENQAPVITGYQASNTVGVKLRDVARIGKVLDALVANGANQINGPSFGIDKPEPLYDRARIEALKLAQARAETYAKALGLRVRRIVSIGEGGAGMPVPMPRMGAMKAEAFDSTPVAPGESSVSVSLDVVFELGR</sequence>
<evidence type="ECO:0000256" key="1">
    <source>
        <dbReference type="SAM" id="SignalP"/>
    </source>
</evidence>
<protein>
    <recommendedName>
        <fullName evidence="4">Secreted protein</fullName>
    </recommendedName>
</protein>
<comment type="caution">
    <text evidence="2">The sequence shown here is derived from an EMBL/GenBank/DDBJ whole genome shotgun (WGS) entry which is preliminary data.</text>
</comment>
<dbReference type="PANTHER" id="PTHR34387:SF1">
    <property type="entry name" value="PERIPLASMIC IMMUNOGENIC PROTEIN"/>
    <property type="match status" value="1"/>
</dbReference>
<evidence type="ECO:0000313" key="2">
    <source>
        <dbReference type="EMBL" id="TWH05652.1"/>
    </source>
</evidence>
<proteinExistence type="predicted"/>
<keyword evidence="1" id="KW-0732">Signal</keyword>
<accession>A0A562D7X8</accession>
<dbReference type="GO" id="GO:0006974">
    <property type="term" value="P:DNA damage response"/>
    <property type="evidence" value="ECO:0007669"/>
    <property type="project" value="TreeGrafter"/>
</dbReference>
<dbReference type="OrthoDB" id="9813144at2"/>
<organism evidence="2 3">
    <name type="scientific">Pseudoxanthomonas taiwanensis J19</name>
    <dbReference type="NCBI Taxonomy" id="935569"/>
    <lineage>
        <taxon>Bacteria</taxon>
        <taxon>Pseudomonadati</taxon>
        <taxon>Pseudomonadota</taxon>
        <taxon>Gammaproteobacteria</taxon>
        <taxon>Lysobacterales</taxon>
        <taxon>Lysobacteraceae</taxon>
        <taxon>Pseudoxanthomonas</taxon>
    </lineage>
</organism>
<gene>
    <name evidence="2" type="ORF">L613_005300000140</name>
</gene>
<dbReference type="PANTHER" id="PTHR34387">
    <property type="entry name" value="SLR1258 PROTEIN"/>
    <property type="match status" value="1"/>
</dbReference>